<keyword evidence="3" id="KW-1185">Reference proteome</keyword>
<dbReference type="EMBL" id="BSXT01004103">
    <property type="protein sequence ID" value="GMF56717.1"/>
    <property type="molecule type" value="Genomic_DNA"/>
</dbReference>
<comment type="caution">
    <text evidence="2">The sequence shown here is derived from an EMBL/GenBank/DDBJ whole genome shotgun (WGS) entry which is preliminary data.</text>
</comment>
<sequence>MNQTAASHGTYTELNDPRPTSSIVLVEPLKIPASSFRAASDNQRPTKFRGGKRPCCPKLSKILAFLFYQASEEMEISALLCSSPARQSKNVSPSPEPAAPTQEHESVGPHTGVLKLLSDKNRKRPYRMSSAQRMKRRDHEAYESRVFNLTLDVNELRQQIQHLIQLQDIYLSRLLLSGQRFEGDVLKLVWTLMDDLRGGTFGLAPSARSTFLSSPHVIEQGPEASGNVHQFVMKRARPTFSRPTFTIRSIQLVARADSQTIGNNASEIRRVCGSAGGCVVEVLANFTGRIRRETLEALLPQILSNETLVTRIIGQQITFLSRLLLYFNARRSLVQQVAQADIVSALKALRLGEEIDIEDLLAD</sequence>
<evidence type="ECO:0000256" key="1">
    <source>
        <dbReference type="SAM" id="MobiDB-lite"/>
    </source>
</evidence>
<name>A0A9W6YA64_9STRA</name>
<dbReference type="AlphaFoldDB" id="A0A9W6YA64"/>
<evidence type="ECO:0000313" key="2">
    <source>
        <dbReference type="EMBL" id="GMF56717.1"/>
    </source>
</evidence>
<dbReference type="Proteomes" id="UP001165121">
    <property type="component" value="Unassembled WGS sequence"/>
</dbReference>
<accession>A0A9W6YA64</accession>
<feature type="region of interest" description="Disordered" evidence="1">
    <location>
        <begin position="85"/>
        <end position="114"/>
    </location>
</feature>
<dbReference type="OrthoDB" id="112251at2759"/>
<protein>
    <submittedName>
        <fullName evidence="2">Unnamed protein product</fullName>
    </submittedName>
</protein>
<organism evidence="2 3">
    <name type="scientific">Phytophthora fragariaefolia</name>
    <dbReference type="NCBI Taxonomy" id="1490495"/>
    <lineage>
        <taxon>Eukaryota</taxon>
        <taxon>Sar</taxon>
        <taxon>Stramenopiles</taxon>
        <taxon>Oomycota</taxon>
        <taxon>Peronosporomycetes</taxon>
        <taxon>Peronosporales</taxon>
        <taxon>Peronosporaceae</taxon>
        <taxon>Phytophthora</taxon>
    </lineage>
</organism>
<evidence type="ECO:0000313" key="3">
    <source>
        <dbReference type="Proteomes" id="UP001165121"/>
    </source>
</evidence>
<gene>
    <name evidence="2" type="ORF">Pfra01_002409100</name>
</gene>
<proteinExistence type="predicted"/>
<reference evidence="2" key="1">
    <citation type="submission" date="2023-04" db="EMBL/GenBank/DDBJ databases">
        <title>Phytophthora fragariaefolia NBRC 109709.</title>
        <authorList>
            <person name="Ichikawa N."/>
            <person name="Sato H."/>
            <person name="Tonouchi N."/>
        </authorList>
    </citation>
    <scope>NUCLEOTIDE SEQUENCE</scope>
    <source>
        <strain evidence="2">NBRC 109709</strain>
    </source>
</reference>